<keyword evidence="3" id="KW-1185">Reference proteome</keyword>
<evidence type="ECO:0008006" key="4">
    <source>
        <dbReference type="Google" id="ProtNLM"/>
    </source>
</evidence>
<gene>
    <name evidence="2" type="ORF">ACHHYP_12353</name>
</gene>
<feature type="transmembrane region" description="Helical" evidence="1">
    <location>
        <begin position="209"/>
        <end position="228"/>
    </location>
</feature>
<name>A0A1V9ZH05_ACHHY</name>
<dbReference type="EMBL" id="JNBR01000120">
    <property type="protein sequence ID" value="OQR97237.1"/>
    <property type="molecule type" value="Genomic_DNA"/>
</dbReference>
<feature type="transmembrane region" description="Helical" evidence="1">
    <location>
        <begin position="95"/>
        <end position="116"/>
    </location>
</feature>
<comment type="caution">
    <text evidence="2">The sequence shown here is derived from an EMBL/GenBank/DDBJ whole genome shotgun (WGS) entry which is preliminary data.</text>
</comment>
<dbReference type="Proteomes" id="UP000243579">
    <property type="component" value="Unassembled WGS sequence"/>
</dbReference>
<dbReference type="STRING" id="1202772.A0A1V9ZH05"/>
<proteinExistence type="predicted"/>
<evidence type="ECO:0000313" key="2">
    <source>
        <dbReference type="EMBL" id="OQR97237.1"/>
    </source>
</evidence>
<keyword evidence="1" id="KW-0812">Transmembrane</keyword>
<keyword evidence="1" id="KW-1133">Transmembrane helix</keyword>
<reference evidence="2 3" key="1">
    <citation type="journal article" date="2014" name="Genome Biol. Evol.">
        <title>The secreted proteins of Achlya hypogyna and Thraustotheca clavata identify the ancestral oomycete secretome and reveal gene acquisitions by horizontal gene transfer.</title>
        <authorList>
            <person name="Misner I."/>
            <person name="Blouin N."/>
            <person name="Leonard G."/>
            <person name="Richards T.A."/>
            <person name="Lane C.E."/>
        </authorList>
    </citation>
    <scope>NUCLEOTIDE SEQUENCE [LARGE SCALE GENOMIC DNA]</scope>
    <source>
        <strain evidence="2 3">ATCC 48635</strain>
    </source>
</reference>
<feature type="transmembrane region" description="Helical" evidence="1">
    <location>
        <begin position="176"/>
        <end position="197"/>
    </location>
</feature>
<evidence type="ECO:0000313" key="3">
    <source>
        <dbReference type="Proteomes" id="UP000243579"/>
    </source>
</evidence>
<feature type="transmembrane region" description="Helical" evidence="1">
    <location>
        <begin position="58"/>
        <end position="74"/>
    </location>
</feature>
<evidence type="ECO:0000256" key="1">
    <source>
        <dbReference type="SAM" id="Phobius"/>
    </source>
</evidence>
<keyword evidence="1" id="KW-0472">Membrane</keyword>
<feature type="transmembrane region" description="Helical" evidence="1">
    <location>
        <begin position="33"/>
        <end position="52"/>
    </location>
</feature>
<dbReference type="OrthoDB" id="68630at2759"/>
<sequence>MTQVKAIDDVAKPTPSLLKSLVKRVVVQPTVRFGLGAAFGLSASVAVCFFPFPKGKMMSAAFAPFMLVFAYLLQKYTATSVCMPATCLSIFYGKASVLAAATVYLGMYAGAAYIAAQLHDAIDSSPTKDRDHMELFCEKLFFEMQDTIESRLKQTAIVTAFFYALDHRLVQTTLHVFSFVWLVLLPEMNPAIAMAWLGRSKKLKGDDLARFWVNFAFLVFMCILGIQGSKLGLWATKLGMAKWKEHSKKKTLRKPKQA</sequence>
<protein>
    <recommendedName>
        <fullName evidence="4">Transmembrane protein</fullName>
    </recommendedName>
</protein>
<organism evidence="2 3">
    <name type="scientific">Achlya hypogyna</name>
    <name type="common">Oomycete</name>
    <name type="synonym">Protoachlya hypogyna</name>
    <dbReference type="NCBI Taxonomy" id="1202772"/>
    <lineage>
        <taxon>Eukaryota</taxon>
        <taxon>Sar</taxon>
        <taxon>Stramenopiles</taxon>
        <taxon>Oomycota</taxon>
        <taxon>Saprolegniomycetes</taxon>
        <taxon>Saprolegniales</taxon>
        <taxon>Achlyaceae</taxon>
        <taxon>Achlya</taxon>
    </lineage>
</organism>
<accession>A0A1V9ZH05</accession>
<dbReference type="AlphaFoldDB" id="A0A1V9ZH05"/>